<evidence type="ECO:0000313" key="2">
    <source>
        <dbReference type="Proteomes" id="UP001367676"/>
    </source>
</evidence>
<comment type="caution">
    <text evidence="1">The sequence shown here is derived from an EMBL/GenBank/DDBJ whole genome shotgun (WGS) entry which is preliminary data.</text>
</comment>
<dbReference type="EMBL" id="JBBCAQ010000016">
    <property type="protein sequence ID" value="KAK7597953.1"/>
    <property type="molecule type" value="Genomic_DNA"/>
</dbReference>
<protein>
    <submittedName>
        <fullName evidence="1">Uncharacterized protein</fullName>
    </submittedName>
</protein>
<sequence>MSYMTPPGPLRNGVSKFKWRLFRLMLLFAFALCYISDVSESFNVEWRNAVKFHGPSQSLFGFSIAQHKENGKSCRLSDSILPQ</sequence>
<keyword evidence="2" id="KW-1185">Reference proteome</keyword>
<gene>
    <name evidence="1" type="ORF">V9T40_014909</name>
</gene>
<dbReference type="AlphaFoldDB" id="A0AAN9TKC6"/>
<reference evidence="1 2" key="1">
    <citation type="submission" date="2024-03" db="EMBL/GenBank/DDBJ databases">
        <title>Adaptation during the transition from Ophiocordyceps entomopathogen to insect associate is accompanied by gene loss and intensified selection.</title>
        <authorList>
            <person name="Ward C.M."/>
            <person name="Onetto C.A."/>
            <person name="Borneman A.R."/>
        </authorList>
    </citation>
    <scope>NUCLEOTIDE SEQUENCE [LARGE SCALE GENOMIC DNA]</scope>
    <source>
        <strain evidence="1">AWRI1</strain>
        <tissue evidence="1">Single Adult Female</tissue>
    </source>
</reference>
<evidence type="ECO:0000313" key="1">
    <source>
        <dbReference type="EMBL" id="KAK7597953.1"/>
    </source>
</evidence>
<dbReference type="Proteomes" id="UP001367676">
    <property type="component" value="Unassembled WGS sequence"/>
</dbReference>
<accession>A0AAN9TKC6</accession>
<name>A0AAN9TKC6_9HEMI</name>
<proteinExistence type="predicted"/>
<organism evidence="1 2">
    <name type="scientific">Parthenolecanium corni</name>
    <dbReference type="NCBI Taxonomy" id="536013"/>
    <lineage>
        <taxon>Eukaryota</taxon>
        <taxon>Metazoa</taxon>
        <taxon>Ecdysozoa</taxon>
        <taxon>Arthropoda</taxon>
        <taxon>Hexapoda</taxon>
        <taxon>Insecta</taxon>
        <taxon>Pterygota</taxon>
        <taxon>Neoptera</taxon>
        <taxon>Paraneoptera</taxon>
        <taxon>Hemiptera</taxon>
        <taxon>Sternorrhyncha</taxon>
        <taxon>Coccoidea</taxon>
        <taxon>Coccidae</taxon>
        <taxon>Parthenolecanium</taxon>
    </lineage>
</organism>